<evidence type="ECO:0000313" key="3">
    <source>
        <dbReference type="Proteomes" id="UP000237347"/>
    </source>
</evidence>
<evidence type="ECO:0000313" key="2">
    <source>
        <dbReference type="EMBL" id="KAK7853042.1"/>
    </source>
</evidence>
<name>A0AAW0LPL5_QUESU</name>
<comment type="caution">
    <text evidence="2">The sequence shown here is derived from an EMBL/GenBank/DDBJ whole genome shotgun (WGS) entry which is preliminary data.</text>
</comment>
<dbReference type="GO" id="GO:0003700">
    <property type="term" value="F:DNA-binding transcription factor activity"/>
    <property type="evidence" value="ECO:0007669"/>
    <property type="project" value="InterPro"/>
</dbReference>
<keyword evidence="3" id="KW-1185">Reference proteome</keyword>
<dbReference type="GO" id="GO:0005634">
    <property type="term" value="C:nucleus"/>
    <property type="evidence" value="ECO:0007669"/>
    <property type="project" value="InterPro"/>
</dbReference>
<dbReference type="PROSITE" id="PS51297">
    <property type="entry name" value="K_BOX"/>
    <property type="match status" value="1"/>
</dbReference>
<accession>A0AAW0LPL5</accession>
<dbReference type="Proteomes" id="UP000237347">
    <property type="component" value="Unassembled WGS sequence"/>
</dbReference>
<dbReference type="EMBL" id="PKMF04000069">
    <property type="protein sequence ID" value="KAK7853042.1"/>
    <property type="molecule type" value="Genomic_DNA"/>
</dbReference>
<feature type="domain" description="K-box" evidence="1">
    <location>
        <begin position="34"/>
        <end position="91"/>
    </location>
</feature>
<protein>
    <submittedName>
        <fullName evidence="2">Agamous-like mads-box protein agl1</fullName>
    </submittedName>
</protein>
<proteinExistence type="predicted"/>
<dbReference type="InterPro" id="IPR002487">
    <property type="entry name" value="TF_Kbox"/>
</dbReference>
<sequence length="91" mass="10551">MAKHFNLFVRGTINRYKKVSTESSNPGSVAEINAQFYQQESSKLRRQIREIQNLNRHIVGEALSSMTFKELKNLEGRLEKGITRVRTKKLT</sequence>
<evidence type="ECO:0000259" key="1">
    <source>
        <dbReference type="PROSITE" id="PS51297"/>
    </source>
</evidence>
<reference evidence="2 3" key="1">
    <citation type="journal article" date="2018" name="Sci. Data">
        <title>The draft genome sequence of cork oak.</title>
        <authorList>
            <person name="Ramos A.M."/>
            <person name="Usie A."/>
            <person name="Barbosa P."/>
            <person name="Barros P.M."/>
            <person name="Capote T."/>
            <person name="Chaves I."/>
            <person name="Simoes F."/>
            <person name="Abreu I."/>
            <person name="Carrasquinho I."/>
            <person name="Faro C."/>
            <person name="Guimaraes J.B."/>
            <person name="Mendonca D."/>
            <person name="Nobrega F."/>
            <person name="Rodrigues L."/>
            <person name="Saibo N.J.M."/>
            <person name="Varela M.C."/>
            <person name="Egas C."/>
            <person name="Matos J."/>
            <person name="Miguel C.M."/>
            <person name="Oliveira M.M."/>
            <person name="Ricardo C.P."/>
            <person name="Goncalves S."/>
        </authorList>
    </citation>
    <scope>NUCLEOTIDE SEQUENCE [LARGE SCALE GENOMIC DNA]</scope>
    <source>
        <strain evidence="3">cv. HL8</strain>
    </source>
</reference>
<organism evidence="2 3">
    <name type="scientific">Quercus suber</name>
    <name type="common">Cork oak</name>
    <dbReference type="NCBI Taxonomy" id="58331"/>
    <lineage>
        <taxon>Eukaryota</taxon>
        <taxon>Viridiplantae</taxon>
        <taxon>Streptophyta</taxon>
        <taxon>Embryophyta</taxon>
        <taxon>Tracheophyta</taxon>
        <taxon>Spermatophyta</taxon>
        <taxon>Magnoliopsida</taxon>
        <taxon>eudicotyledons</taxon>
        <taxon>Gunneridae</taxon>
        <taxon>Pentapetalae</taxon>
        <taxon>rosids</taxon>
        <taxon>fabids</taxon>
        <taxon>Fagales</taxon>
        <taxon>Fagaceae</taxon>
        <taxon>Quercus</taxon>
    </lineage>
</organism>
<gene>
    <name evidence="2" type="primary">AGL1</name>
    <name evidence="2" type="ORF">CFP56_037116</name>
</gene>
<dbReference type="AlphaFoldDB" id="A0AAW0LPL5"/>
<dbReference type="Pfam" id="PF01486">
    <property type="entry name" value="K-box"/>
    <property type="match status" value="1"/>
</dbReference>